<accession>A0A150GEB0</accession>
<keyword evidence="9" id="KW-1185">Reference proteome</keyword>
<keyword evidence="4 7" id="KW-1133">Transmembrane helix</keyword>
<dbReference type="Pfam" id="PF03669">
    <property type="entry name" value="ASTER"/>
    <property type="match status" value="1"/>
</dbReference>
<feature type="compositionally biased region" description="Basic and acidic residues" evidence="6">
    <location>
        <begin position="1"/>
        <end position="12"/>
    </location>
</feature>
<dbReference type="EMBL" id="LSYV01000031">
    <property type="protein sequence ID" value="KXZ48113.1"/>
    <property type="molecule type" value="Genomic_DNA"/>
</dbReference>
<comment type="subcellular location">
    <subcellularLocation>
        <location evidence="1">Membrane</location>
    </subcellularLocation>
</comment>
<dbReference type="STRING" id="33097.A0A150GEB0"/>
<dbReference type="GO" id="GO:0044183">
    <property type="term" value="F:protein folding chaperone"/>
    <property type="evidence" value="ECO:0007669"/>
    <property type="project" value="InterPro"/>
</dbReference>
<reference evidence="9" key="1">
    <citation type="journal article" date="2016" name="Nat. Commun.">
        <title>The Gonium pectorale genome demonstrates co-option of cell cycle regulation during the evolution of multicellularity.</title>
        <authorList>
            <person name="Hanschen E.R."/>
            <person name="Marriage T.N."/>
            <person name="Ferris P.J."/>
            <person name="Hamaji T."/>
            <person name="Toyoda A."/>
            <person name="Fujiyama A."/>
            <person name="Neme R."/>
            <person name="Noguchi H."/>
            <person name="Minakuchi Y."/>
            <person name="Suzuki M."/>
            <person name="Kawai-Toyooka H."/>
            <person name="Smith D.R."/>
            <person name="Sparks H."/>
            <person name="Anderson J."/>
            <person name="Bakaric R."/>
            <person name="Luria V."/>
            <person name="Karger A."/>
            <person name="Kirschner M.W."/>
            <person name="Durand P.M."/>
            <person name="Michod R.E."/>
            <person name="Nozaki H."/>
            <person name="Olson B.J."/>
        </authorList>
    </citation>
    <scope>NUCLEOTIDE SEQUENCE [LARGE SCALE GENOMIC DNA]</scope>
    <source>
        <strain evidence="9">NIES-2863</strain>
    </source>
</reference>
<feature type="transmembrane region" description="Helical" evidence="7">
    <location>
        <begin position="35"/>
        <end position="62"/>
    </location>
</feature>
<dbReference type="GO" id="GO:0045048">
    <property type="term" value="P:protein insertion into ER membrane"/>
    <property type="evidence" value="ECO:0007669"/>
    <property type="project" value="InterPro"/>
</dbReference>
<evidence type="ECO:0000313" key="9">
    <source>
        <dbReference type="Proteomes" id="UP000075714"/>
    </source>
</evidence>
<feature type="region of interest" description="Disordered" evidence="6">
    <location>
        <begin position="1"/>
        <end position="21"/>
    </location>
</feature>
<dbReference type="PANTHER" id="PTHR13193:SF0">
    <property type="entry name" value="PAT COMPLEX SUBUNIT ASTERIX"/>
    <property type="match status" value="1"/>
</dbReference>
<dbReference type="OrthoDB" id="284718at2759"/>
<gene>
    <name evidence="8" type="ORF">GPECTOR_30g208</name>
</gene>
<name>A0A150GEB0_GONPE</name>
<evidence type="ECO:0000256" key="1">
    <source>
        <dbReference type="ARBA" id="ARBA00004370"/>
    </source>
</evidence>
<evidence type="ECO:0000256" key="6">
    <source>
        <dbReference type="SAM" id="MobiDB-lite"/>
    </source>
</evidence>
<evidence type="ECO:0000256" key="3">
    <source>
        <dbReference type="ARBA" id="ARBA00022692"/>
    </source>
</evidence>
<evidence type="ECO:0000256" key="7">
    <source>
        <dbReference type="SAM" id="Phobius"/>
    </source>
</evidence>
<comment type="similarity">
    <text evidence="2">Belongs to the Asterix family.</text>
</comment>
<proteinExistence type="inferred from homology"/>
<dbReference type="InterPro" id="IPR005351">
    <property type="entry name" value="ASTER"/>
</dbReference>
<dbReference type="AlphaFoldDB" id="A0A150GEB0"/>
<keyword evidence="5 7" id="KW-0472">Membrane</keyword>
<protein>
    <submittedName>
        <fullName evidence="8">Uncharacterized protein</fullName>
    </submittedName>
</protein>
<dbReference type="Proteomes" id="UP000075714">
    <property type="component" value="Unassembled WGS sequence"/>
</dbReference>
<sequence length="103" mass="10553">MGVDKSDPKRPDNVVPYRRPPPAEDTVDPLALSGMVLGMIGVVVKVRAFCFIALAFIMSAFIRRNQDTDVKQLVVSGVVGGKGLAGRTAAAAGADAAAAAGSL</sequence>
<evidence type="ECO:0000256" key="2">
    <source>
        <dbReference type="ARBA" id="ARBA00009066"/>
    </source>
</evidence>
<dbReference type="PANTHER" id="PTHR13193">
    <property type="entry name" value="CGI-140"/>
    <property type="match status" value="1"/>
</dbReference>
<evidence type="ECO:0000256" key="4">
    <source>
        <dbReference type="ARBA" id="ARBA00022989"/>
    </source>
</evidence>
<keyword evidence="3 7" id="KW-0812">Transmembrane</keyword>
<dbReference type="GO" id="GO:0005789">
    <property type="term" value="C:endoplasmic reticulum membrane"/>
    <property type="evidence" value="ECO:0007669"/>
    <property type="project" value="InterPro"/>
</dbReference>
<organism evidence="8 9">
    <name type="scientific">Gonium pectorale</name>
    <name type="common">Green alga</name>
    <dbReference type="NCBI Taxonomy" id="33097"/>
    <lineage>
        <taxon>Eukaryota</taxon>
        <taxon>Viridiplantae</taxon>
        <taxon>Chlorophyta</taxon>
        <taxon>core chlorophytes</taxon>
        <taxon>Chlorophyceae</taxon>
        <taxon>CS clade</taxon>
        <taxon>Chlamydomonadales</taxon>
        <taxon>Volvocaceae</taxon>
        <taxon>Gonium</taxon>
    </lineage>
</organism>
<comment type="caution">
    <text evidence="8">The sequence shown here is derived from an EMBL/GenBank/DDBJ whole genome shotgun (WGS) entry which is preliminary data.</text>
</comment>
<evidence type="ECO:0000256" key="5">
    <source>
        <dbReference type="ARBA" id="ARBA00023136"/>
    </source>
</evidence>
<evidence type="ECO:0000313" key="8">
    <source>
        <dbReference type="EMBL" id="KXZ48113.1"/>
    </source>
</evidence>